<dbReference type="PANTHER" id="PTHR43544:SF12">
    <property type="entry name" value="NAD(P)-BINDING ROSSMANN-FOLD SUPERFAMILY PROTEIN"/>
    <property type="match status" value="1"/>
</dbReference>
<reference evidence="1" key="1">
    <citation type="submission" date="2022-01" db="EMBL/GenBank/DDBJ databases">
        <title>Whole genome-based taxonomy of the Shewanellaceae.</title>
        <authorList>
            <person name="Martin-Rodriguez A.J."/>
        </authorList>
    </citation>
    <scope>NUCLEOTIDE SEQUENCE</scope>
    <source>
        <strain evidence="1">KCTC 23973</strain>
    </source>
</reference>
<comment type="caution">
    <text evidence="1">The sequence shown here is derived from an EMBL/GenBank/DDBJ whole genome shotgun (WGS) entry which is preliminary data.</text>
</comment>
<dbReference type="Proteomes" id="UP001139293">
    <property type="component" value="Unassembled WGS sequence"/>
</dbReference>
<evidence type="ECO:0000313" key="2">
    <source>
        <dbReference type="Proteomes" id="UP001139293"/>
    </source>
</evidence>
<dbReference type="SUPFAM" id="SSF51735">
    <property type="entry name" value="NAD(P)-binding Rossmann-fold domains"/>
    <property type="match status" value="1"/>
</dbReference>
<dbReference type="EMBL" id="JAKILB010000009">
    <property type="protein sequence ID" value="MCL1139802.1"/>
    <property type="molecule type" value="Genomic_DNA"/>
</dbReference>
<dbReference type="GO" id="GO:0016491">
    <property type="term" value="F:oxidoreductase activity"/>
    <property type="evidence" value="ECO:0007669"/>
    <property type="project" value="TreeGrafter"/>
</dbReference>
<gene>
    <name evidence="1" type="ORF">L2740_14740</name>
</gene>
<evidence type="ECO:0000313" key="1">
    <source>
        <dbReference type="EMBL" id="MCL1139802.1"/>
    </source>
</evidence>
<keyword evidence="2" id="KW-1185">Reference proteome</keyword>
<protein>
    <submittedName>
        <fullName evidence="1">SDR family NAD(P)-dependent oxidoreductase</fullName>
    </submittedName>
</protein>
<dbReference type="InterPro" id="IPR051468">
    <property type="entry name" value="Fungal_SecMetab_SDRs"/>
</dbReference>
<name>A0A9X2CFC8_9GAMM</name>
<dbReference type="GO" id="GO:0005737">
    <property type="term" value="C:cytoplasm"/>
    <property type="evidence" value="ECO:0007669"/>
    <property type="project" value="TreeGrafter"/>
</dbReference>
<dbReference type="RefSeq" id="WP_248950895.1">
    <property type="nucleotide sequence ID" value="NZ_JAKILB010000009.1"/>
</dbReference>
<accession>A0A9X2CFC8</accession>
<dbReference type="PANTHER" id="PTHR43544">
    <property type="entry name" value="SHORT-CHAIN DEHYDROGENASE/REDUCTASE"/>
    <property type="match status" value="1"/>
</dbReference>
<dbReference type="Pfam" id="PF00106">
    <property type="entry name" value="adh_short"/>
    <property type="match status" value="1"/>
</dbReference>
<dbReference type="InterPro" id="IPR002347">
    <property type="entry name" value="SDR_fam"/>
</dbReference>
<dbReference type="AlphaFoldDB" id="A0A9X2CFC8"/>
<dbReference type="Gene3D" id="3.40.50.720">
    <property type="entry name" value="NAD(P)-binding Rossmann-like Domain"/>
    <property type="match status" value="1"/>
</dbReference>
<sequence>MNVLIVGGSGGIGLALVKHYLTSNDVNVFATYRTQKPFLNHPNLAWYKVNVTVESDIEELANQLPSLRLLINAVGMLHDGEHNPEKSIKEFNSDFFNKNIAINVTPSLLLATYFSKHLTAKSTSHFITISAKIGSIEDNRLGGWVSYRSSKAALNMAMKTISIEWRFKQANTCVLVFHPGTTDTELSKRFQRNVPEGKLFTPEYVANCLSRIIRDTSSSDTGKFYSYDGSILPW</sequence>
<dbReference type="PRINTS" id="PR00081">
    <property type="entry name" value="GDHRDH"/>
</dbReference>
<dbReference type="InterPro" id="IPR036291">
    <property type="entry name" value="NAD(P)-bd_dom_sf"/>
</dbReference>
<organism evidence="1 2">
    <name type="scientific">Shewanella pneumatophori</name>
    <dbReference type="NCBI Taxonomy" id="314092"/>
    <lineage>
        <taxon>Bacteria</taxon>
        <taxon>Pseudomonadati</taxon>
        <taxon>Pseudomonadota</taxon>
        <taxon>Gammaproteobacteria</taxon>
        <taxon>Alteromonadales</taxon>
        <taxon>Shewanellaceae</taxon>
        <taxon>Shewanella</taxon>
    </lineage>
</organism>
<proteinExistence type="predicted"/>